<keyword evidence="3" id="KW-1185">Reference proteome</keyword>
<dbReference type="PATRIC" id="fig|1279009.4.peg.1235"/>
<dbReference type="eggNOG" id="ENOG502ZIE6">
    <property type="taxonomic scope" value="Bacteria"/>
</dbReference>
<feature type="region of interest" description="Disordered" evidence="1">
    <location>
        <begin position="159"/>
        <end position="208"/>
    </location>
</feature>
<dbReference type="Proteomes" id="UP000011910">
    <property type="component" value="Unassembled WGS sequence"/>
</dbReference>
<dbReference type="STRING" id="1279009.ADICEAN_01222"/>
<organism evidence="2 3">
    <name type="scientific">Cesiribacter andamanensis AMV16</name>
    <dbReference type="NCBI Taxonomy" id="1279009"/>
    <lineage>
        <taxon>Bacteria</taxon>
        <taxon>Pseudomonadati</taxon>
        <taxon>Bacteroidota</taxon>
        <taxon>Cytophagia</taxon>
        <taxon>Cytophagales</taxon>
        <taxon>Cesiribacteraceae</taxon>
        <taxon>Cesiribacter</taxon>
    </lineage>
</organism>
<evidence type="ECO:0000313" key="2">
    <source>
        <dbReference type="EMBL" id="EMR03625.1"/>
    </source>
</evidence>
<proteinExistence type="predicted"/>
<evidence type="ECO:0000313" key="3">
    <source>
        <dbReference type="Proteomes" id="UP000011910"/>
    </source>
</evidence>
<name>M7NPH9_9BACT</name>
<dbReference type="OrthoDB" id="892392at2"/>
<comment type="caution">
    <text evidence="2">The sequence shown here is derived from an EMBL/GenBank/DDBJ whole genome shotgun (WGS) entry which is preliminary data.</text>
</comment>
<dbReference type="AlphaFoldDB" id="M7NPH9"/>
<feature type="compositionally biased region" description="Low complexity" evidence="1">
    <location>
        <begin position="177"/>
        <end position="208"/>
    </location>
</feature>
<protein>
    <submittedName>
        <fullName evidence="2">Uncharacterized protein</fullName>
    </submittedName>
</protein>
<gene>
    <name evidence="2" type="ORF">ADICEAN_01222</name>
</gene>
<dbReference type="RefSeq" id="WP_009194622.1">
    <property type="nucleotide sequence ID" value="NZ_AODQ01000021.1"/>
</dbReference>
<accession>M7NPH9</accession>
<dbReference type="EMBL" id="AODQ01000021">
    <property type="protein sequence ID" value="EMR03625.1"/>
    <property type="molecule type" value="Genomic_DNA"/>
</dbReference>
<reference evidence="2 3" key="1">
    <citation type="journal article" date="2013" name="Genome Announc.">
        <title>Draft Genome Sequence of Cesiribacter andamanensis Strain AMV16T, Isolated from a Soil Sample from a Mud Volcano in the Andaman Islands, India.</title>
        <authorList>
            <person name="Shivaji S."/>
            <person name="Ara S."/>
            <person name="Begum Z."/>
            <person name="Srinivas T.N."/>
            <person name="Singh A."/>
            <person name="Kumar Pinnaka A."/>
        </authorList>
    </citation>
    <scope>NUCLEOTIDE SEQUENCE [LARGE SCALE GENOMIC DNA]</scope>
    <source>
        <strain evidence="2 3">AMV16</strain>
    </source>
</reference>
<evidence type="ECO:0000256" key="1">
    <source>
        <dbReference type="SAM" id="MobiDB-lite"/>
    </source>
</evidence>
<sequence length="302" mass="32800">MSQGVVKTEKKIVESYDISNSSETLHLAQDLAKFIRENRLAMQIQGKDYVNVEGWQYAGARLGILPVIEEVKRIETGDDEMKYQAHVKLMNLKTDTIVGSGFAICSNKESGKRYYQEFAIASMAQTRAIGKAYRNILAWIIRAAGYEPTPAEEMDFLVRDDSSSTKTQSRAYDREPASPARSAGAAASMVSEPASPAGGPASPARIKAAAPKKVKEAANAAAEEAVSTAATSEAAAPKATAPLASVKQKTELLLLLNNKHITNDEKARMIENINTLDSERIQKAIEKVKKVIDERNDDAQAA</sequence>